<feature type="compositionally biased region" description="Low complexity" evidence="1">
    <location>
        <begin position="459"/>
        <end position="475"/>
    </location>
</feature>
<dbReference type="GO" id="GO:0016192">
    <property type="term" value="P:vesicle-mediated transport"/>
    <property type="evidence" value="ECO:0007669"/>
    <property type="project" value="InterPro"/>
</dbReference>
<proteinExistence type="predicted"/>
<organism evidence="3 4">
    <name type="scientific">Cherax quadricarinatus</name>
    <name type="common">Australian red claw crayfish</name>
    <dbReference type="NCBI Taxonomy" id="27406"/>
    <lineage>
        <taxon>Eukaryota</taxon>
        <taxon>Metazoa</taxon>
        <taxon>Ecdysozoa</taxon>
        <taxon>Arthropoda</taxon>
        <taxon>Crustacea</taxon>
        <taxon>Multicrustacea</taxon>
        <taxon>Malacostraca</taxon>
        <taxon>Eumalacostraca</taxon>
        <taxon>Eucarida</taxon>
        <taxon>Decapoda</taxon>
        <taxon>Pleocyemata</taxon>
        <taxon>Astacidea</taxon>
        <taxon>Parastacoidea</taxon>
        <taxon>Parastacidae</taxon>
        <taxon>Cherax</taxon>
    </lineage>
</organism>
<evidence type="ECO:0000256" key="1">
    <source>
        <dbReference type="SAM" id="MobiDB-lite"/>
    </source>
</evidence>
<dbReference type="EMBL" id="JARKIK010000021">
    <property type="protein sequence ID" value="KAK8744902.1"/>
    <property type="molecule type" value="Genomic_DNA"/>
</dbReference>
<feature type="compositionally biased region" description="Polar residues" evidence="1">
    <location>
        <begin position="648"/>
        <end position="672"/>
    </location>
</feature>
<dbReference type="GO" id="GO:0031267">
    <property type="term" value="F:small GTPase binding"/>
    <property type="evidence" value="ECO:0007669"/>
    <property type="project" value="TreeGrafter"/>
</dbReference>
<evidence type="ECO:0000259" key="2">
    <source>
        <dbReference type="Pfam" id="PF19031"/>
    </source>
</evidence>
<reference evidence="3 4" key="1">
    <citation type="journal article" date="2024" name="BMC Genomics">
        <title>Genome assembly of redclaw crayfish (Cherax quadricarinatus) provides insights into its immune adaptation and hypoxia tolerance.</title>
        <authorList>
            <person name="Liu Z."/>
            <person name="Zheng J."/>
            <person name="Li H."/>
            <person name="Fang K."/>
            <person name="Wang S."/>
            <person name="He J."/>
            <person name="Zhou D."/>
            <person name="Weng S."/>
            <person name="Chi M."/>
            <person name="Gu Z."/>
            <person name="He J."/>
            <person name="Li F."/>
            <person name="Wang M."/>
        </authorList>
    </citation>
    <scope>NUCLEOTIDE SEQUENCE [LARGE SCALE GENOMIC DNA]</scope>
    <source>
        <strain evidence="3">ZL_2023a</strain>
    </source>
</reference>
<dbReference type="PANTHER" id="PTHR14407">
    <property type="entry name" value="HERMANSKY-PUDLAK SYNDROME 4 PROTEIN LIGHT-EAR PROTEIN-RELATED"/>
    <property type="match status" value="1"/>
</dbReference>
<feature type="domain" description="CCZ1/INTU/HSP4 first Longin" evidence="2">
    <location>
        <begin position="313"/>
        <end position="391"/>
    </location>
</feature>
<keyword evidence="4" id="KW-1185">Reference proteome</keyword>
<gene>
    <name evidence="3" type="ORF">OTU49_000677</name>
</gene>
<name>A0AAW0XKH6_CHEQU</name>
<dbReference type="GO" id="GO:0006605">
    <property type="term" value="P:protein targeting"/>
    <property type="evidence" value="ECO:0007669"/>
    <property type="project" value="TreeGrafter"/>
</dbReference>
<protein>
    <recommendedName>
        <fullName evidence="2">CCZ1/INTU/HSP4 first Longin domain-containing protein</fullName>
    </recommendedName>
</protein>
<feature type="compositionally biased region" description="Gly residues" evidence="1">
    <location>
        <begin position="476"/>
        <end position="487"/>
    </location>
</feature>
<feature type="compositionally biased region" description="Polar residues" evidence="1">
    <location>
        <begin position="75"/>
        <end position="96"/>
    </location>
</feature>
<dbReference type="InterPro" id="IPR026091">
    <property type="entry name" value="HPS4"/>
</dbReference>
<dbReference type="Proteomes" id="UP001445076">
    <property type="component" value="Unassembled WGS sequence"/>
</dbReference>
<dbReference type="Pfam" id="PF19031">
    <property type="entry name" value="Intu_longin_1"/>
    <property type="match status" value="1"/>
</dbReference>
<feature type="compositionally biased region" description="Polar residues" evidence="1">
    <location>
        <begin position="752"/>
        <end position="763"/>
    </location>
</feature>
<dbReference type="GO" id="GO:0005085">
    <property type="term" value="F:guanyl-nucleotide exchange factor activity"/>
    <property type="evidence" value="ECO:0007669"/>
    <property type="project" value="TreeGrafter"/>
</dbReference>
<dbReference type="GO" id="GO:0031410">
    <property type="term" value="C:cytoplasmic vesicle"/>
    <property type="evidence" value="ECO:0007669"/>
    <property type="project" value="TreeGrafter"/>
</dbReference>
<feature type="compositionally biased region" description="Polar residues" evidence="1">
    <location>
        <begin position="885"/>
        <end position="894"/>
    </location>
</feature>
<evidence type="ECO:0000313" key="4">
    <source>
        <dbReference type="Proteomes" id="UP001445076"/>
    </source>
</evidence>
<accession>A0AAW0XKH6</accession>
<evidence type="ECO:0000313" key="3">
    <source>
        <dbReference type="EMBL" id="KAK8744902.1"/>
    </source>
</evidence>
<dbReference type="GO" id="GO:0005765">
    <property type="term" value="C:lysosomal membrane"/>
    <property type="evidence" value="ECO:0007669"/>
    <property type="project" value="TreeGrafter"/>
</dbReference>
<dbReference type="PANTHER" id="PTHR14407:SF9">
    <property type="entry name" value="BLOC-3 COMPLEX MEMBER HPS4"/>
    <property type="match status" value="1"/>
</dbReference>
<dbReference type="GO" id="GO:0031085">
    <property type="term" value="C:BLOC-3 complex"/>
    <property type="evidence" value="ECO:0007669"/>
    <property type="project" value="TreeGrafter"/>
</dbReference>
<feature type="region of interest" description="Disordered" evidence="1">
    <location>
        <begin position="452"/>
        <end position="500"/>
    </location>
</feature>
<comment type="caution">
    <text evidence="3">The sequence shown here is derived from an EMBL/GenBank/DDBJ whole genome shotgun (WGS) entry which is preliminary data.</text>
</comment>
<feature type="region of interest" description="Disordered" evidence="1">
    <location>
        <begin position="648"/>
        <end position="704"/>
    </location>
</feature>
<dbReference type="InterPro" id="IPR043987">
    <property type="entry name" value="CCZ1/INTU/HSP4_longin_1"/>
</dbReference>
<feature type="region of interest" description="Disordered" evidence="1">
    <location>
        <begin position="75"/>
        <end position="98"/>
    </location>
</feature>
<sequence>MLAQSATAALYLQTRTRRQERLARQNNNTHNVKNRNSKNIEVCWHYSAQTQKTYHNTDTTSYYNIKETFLKWHQSISRQGSPQTSDPSGFQESSNLPELHPKSSLQELRQPCSLHKSQQPCNLKEPQQLDSLHESQQSSNFQQCLQLSSQRVLPPSCIQASQRPCIIHESQQASVTYVSQESSVPYVSQEPGVSFLTQLTSRPQLSQVSSKLTAWSERCWKAESWKVNNWKSLEWIKSKTLTTEWLRDNDIGDLLKKSKDWGSEWLECEWEKAKNLEMPRVPIGDWMGLSDKIQEGIEMKPITYARVQRRCVPAVVVYDSGVCTKEEDDPANAVLYFRPRHTPTTARTSLAGQLAGVVHFCRHAFATPTIVRTRHAHIALKDYGRFVVMVCGRGGEWARARLLEVTRLLDASTGGLPHLWLTCGYDHQVFTDRLTELLDALLPQALPDADFGEDQPLGSSCSTSPSTPSPATEASEGGGVPVEGGGSSRKEEEDEEGEEEAFKLLHRIFNAVPSVQLPKSGGGVFLRAQQLVEVCQQQPGVLAGATMHKDRVLNSQMNSDLAHVLASIPLHKQKSGVLEEREVEYQLPGGVQLLKLHVPKETHSTLRAHLPKSMPRRGERGLHSEAASMDLASLRSVLLSRQSLHTYPSTLPTTQETSLERCSSPQESQKFRQNAPRGPSLMARISGCSDLEGRPSQSLPGSPRKIRVAATLPDVGGNSPDLRYKVLTGRKPRPPASSHSTPRRMPGGRNGLSRNNDANNGLNMASKRGYGMGVPGQPRYNVDKRNTPNNKLLNNSSDVAKPILKNGTVTLYDSEKSESGFEDGVQSDSELNIKNTKNKLNLQFAPDKINRPSHEIELDGLSNDEPKITREINGNLSKDYDSNGKDSPNGNLTTLKSQMMDFKDESDTSRSEESDISVLDLSTFIETKENGDRQLAEAVRGLMELTTRDDDQDNTMQGQSIDNHLMESGQHDGRGSAEGWELLTLYTQKHSDTVLHLLLSPAAPKTPQLIYSLWRLGLSGLEDVQAAIERAMEVSEGGDGGDSFLQWSYSVLSAVTPSALDMKLVATAHQDFKHHQGLMEVTLRSGEAVLWGHRHSNTQTFYQVNAAPRPGLPIPSDIMAKVPHRARRRLDRDHNITLL</sequence>
<dbReference type="AlphaFoldDB" id="A0AAW0XKH6"/>
<feature type="region of interest" description="Disordered" evidence="1">
    <location>
        <begin position="874"/>
        <end position="894"/>
    </location>
</feature>
<feature type="region of interest" description="Disordered" evidence="1">
    <location>
        <begin position="726"/>
        <end position="770"/>
    </location>
</feature>